<dbReference type="Proteomes" id="UP001056937">
    <property type="component" value="Chromosome 2"/>
</dbReference>
<organism evidence="6 7">
    <name type="scientific">Sphingomonas morindae</name>
    <dbReference type="NCBI Taxonomy" id="1541170"/>
    <lineage>
        <taxon>Bacteria</taxon>
        <taxon>Pseudomonadati</taxon>
        <taxon>Pseudomonadota</taxon>
        <taxon>Alphaproteobacteria</taxon>
        <taxon>Sphingomonadales</taxon>
        <taxon>Sphingomonadaceae</taxon>
        <taxon>Sphingomonas</taxon>
    </lineage>
</organism>
<name>A0ABY4XD06_9SPHN</name>
<dbReference type="Gene3D" id="1.10.357.10">
    <property type="entry name" value="Tetracycline Repressor, domain 2"/>
    <property type="match status" value="1"/>
</dbReference>
<feature type="DNA-binding region" description="H-T-H motif" evidence="4">
    <location>
        <begin position="40"/>
        <end position="59"/>
    </location>
</feature>
<dbReference type="RefSeq" id="WP_252168612.1">
    <property type="nucleotide sequence ID" value="NZ_CP084931.1"/>
</dbReference>
<dbReference type="PRINTS" id="PR00455">
    <property type="entry name" value="HTHTETR"/>
</dbReference>
<evidence type="ECO:0000259" key="5">
    <source>
        <dbReference type="PROSITE" id="PS50977"/>
    </source>
</evidence>
<dbReference type="PANTHER" id="PTHR30055">
    <property type="entry name" value="HTH-TYPE TRANSCRIPTIONAL REGULATOR RUTR"/>
    <property type="match status" value="1"/>
</dbReference>
<dbReference type="InterPro" id="IPR001647">
    <property type="entry name" value="HTH_TetR"/>
</dbReference>
<keyword evidence="1" id="KW-0805">Transcription regulation</keyword>
<evidence type="ECO:0000256" key="3">
    <source>
        <dbReference type="ARBA" id="ARBA00023163"/>
    </source>
</evidence>
<evidence type="ECO:0000256" key="1">
    <source>
        <dbReference type="ARBA" id="ARBA00023015"/>
    </source>
</evidence>
<keyword evidence="2 4" id="KW-0238">DNA-binding</keyword>
<keyword evidence="7" id="KW-1185">Reference proteome</keyword>
<dbReference type="InterPro" id="IPR050109">
    <property type="entry name" value="HTH-type_TetR-like_transc_reg"/>
</dbReference>
<feature type="domain" description="HTH tetR-type" evidence="5">
    <location>
        <begin position="18"/>
        <end position="77"/>
    </location>
</feature>
<dbReference type="PROSITE" id="PS50977">
    <property type="entry name" value="HTH_TETR_2"/>
    <property type="match status" value="1"/>
</dbReference>
<evidence type="ECO:0000256" key="2">
    <source>
        <dbReference type="ARBA" id="ARBA00023125"/>
    </source>
</evidence>
<protein>
    <submittedName>
        <fullName evidence="6">TetR/AcrR family transcriptional regulator</fullName>
    </submittedName>
</protein>
<dbReference type="InterPro" id="IPR009057">
    <property type="entry name" value="Homeodomain-like_sf"/>
</dbReference>
<reference evidence="6" key="1">
    <citation type="journal article" date="2022" name="Toxins">
        <title>Genomic Analysis of Sphingopyxis sp. USTB-05 for Biodegrading Cyanobacterial Hepatotoxins.</title>
        <authorList>
            <person name="Liu C."/>
            <person name="Xu Q."/>
            <person name="Zhao Z."/>
            <person name="Zhang H."/>
            <person name="Liu X."/>
            <person name="Yin C."/>
            <person name="Liu Y."/>
            <person name="Yan H."/>
        </authorList>
    </citation>
    <scope>NUCLEOTIDE SEQUENCE</scope>
    <source>
        <strain evidence="6">NBD5</strain>
    </source>
</reference>
<sequence>MTEDRATAQKRRPRADGERNRERLLAVAKQVFTEAGASASLEHIARQAGVGIGTLYRHYPTRDALIEAVYRQEIDALAQAGTRFAETMEPVPALRAWLHLFIDFVETKHDIGEALGTLIGGPEPLYSGTPALLSPPITKLVEAVNHDATLRITIPPLDLLRAIVGVGTIRPGPNWKEHAVGLVALLLNGASDHSSPL</sequence>
<dbReference type="Pfam" id="PF00440">
    <property type="entry name" value="TetR_N"/>
    <property type="match status" value="1"/>
</dbReference>
<keyword evidence="3" id="KW-0804">Transcription</keyword>
<dbReference type="EMBL" id="CP084931">
    <property type="protein sequence ID" value="USI74798.1"/>
    <property type="molecule type" value="Genomic_DNA"/>
</dbReference>
<proteinExistence type="predicted"/>
<evidence type="ECO:0000313" key="7">
    <source>
        <dbReference type="Proteomes" id="UP001056937"/>
    </source>
</evidence>
<dbReference type="PANTHER" id="PTHR30055:SF234">
    <property type="entry name" value="HTH-TYPE TRANSCRIPTIONAL REGULATOR BETI"/>
    <property type="match status" value="1"/>
</dbReference>
<accession>A0ABY4XD06</accession>
<evidence type="ECO:0000256" key="4">
    <source>
        <dbReference type="PROSITE-ProRule" id="PRU00335"/>
    </source>
</evidence>
<dbReference type="SUPFAM" id="SSF46689">
    <property type="entry name" value="Homeodomain-like"/>
    <property type="match status" value="1"/>
</dbReference>
<evidence type="ECO:0000313" key="6">
    <source>
        <dbReference type="EMBL" id="USI74798.1"/>
    </source>
</evidence>
<gene>
    <name evidence="6" type="ORF">LHA26_18800</name>
</gene>